<reference evidence="1 2" key="1">
    <citation type="journal article" date="2017" name="Water Res.">
        <title>Comammox in drinking water systems.</title>
        <authorList>
            <person name="Wang Y."/>
            <person name="Ma L."/>
            <person name="Mao Y."/>
            <person name="Jiang X."/>
            <person name="Xia Y."/>
            <person name="Yu K."/>
            <person name="Li B."/>
            <person name="Zhang T."/>
        </authorList>
    </citation>
    <scope>NUCLEOTIDE SEQUENCE [LARGE SCALE GENOMIC DNA]</scope>
    <source>
        <strain evidence="1">SG_bin8</strain>
    </source>
</reference>
<dbReference type="InterPro" id="IPR025427">
    <property type="entry name" value="DUF4160"/>
</dbReference>
<gene>
    <name evidence="1" type="ORF">A4S15_01515</name>
</gene>
<comment type="caution">
    <text evidence="1">The sequence shown here is derived from an EMBL/GenBank/DDBJ whole genome shotgun (WGS) entry which is preliminary data.</text>
</comment>
<protein>
    <recommendedName>
        <fullName evidence="3">DUF4160 domain-containing protein</fullName>
    </recommendedName>
</protein>
<evidence type="ECO:0008006" key="3">
    <source>
        <dbReference type="Google" id="ProtNLM"/>
    </source>
</evidence>
<evidence type="ECO:0000313" key="1">
    <source>
        <dbReference type="EMBL" id="OQW49447.1"/>
    </source>
</evidence>
<dbReference type="Proteomes" id="UP000192872">
    <property type="component" value="Unassembled WGS sequence"/>
</dbReference>
<dbReference type="AlphaFoldDB" id="A0A1W9HQB0"/>
<sequence>MPTLLRWSGFRFFFYSADGWEPPHIHVVKDGCEAKVWLRDLTIAVNLGYSAQELNEIVRKTREERDGFLAAWQSYFGV</sequence>
<evidence type="ECO:0000313" key="2">
    <source>
        <dbReference type="Proteomes" id="UP000192872"/>
    </source>
</evidence>
<accession>A0A1W9HQB0</accession>
<dbReference type="STRING" id="1827387.A4S15_01515"/>
<name>A0A1W9HQB0_9HYPH</name>
<dbReference type="RefSeq" id="WP_376802550.1">
    <property type="nucleotide sequence ID" value="NZ_DBNB01000019.1"/>
</dbReference>
<dbReference type="EMBL" id="LWDL01000031">
    <property type="protein sequence ID" value="OQW49447.1"/>
    <property type="molecule type" value="Genomic_DNA"/>
</dbReference>
<organism evidence="1 2">
    <name type="scientific">Candidatus Raskinella chloraquaticus</name>
    <dbReference type="NCBI Taxonomy" id="1951219"/>
    <lineage>
        <taxon>Bacteria</taxon>
        <taxon>Pseudomonadati</taxon>
        <taxon>Pseudomonadota</taxon>
        <taxon>Alphaproteobacteria</taxon>
        <taxon>Hyphomicrobiales</taxon>
        <taxon>Phreatobacteraceae</taxon>
        <taxon>Candidatus Raskinella</taxon>
    </lineage>
</organism>
<proteinExistence type="predicted"/>
<dbReference type="Pfam" id="PF13711">
    <property type="entry name" value="DUF4160"/>
    <property type="match status" value="1"/>
</dbReference>